<accession>A0ABT1HTI2</accession>
<organism evidence="1 2">
    <name type="scientific">Streptoalloteichus tenebrarius (strain ATCC 17920 / DSM 40477 / JCM 4838 / CBS 697.72 / NBRC 16177 / NCIMB 11028 / NRRL B-12390 / A12253. 1 / ISP 5477)</name>
    <name type="common">Streptomyces tenebrarius</name>
    <dbReference type="NCBI Taxonomy" id="1933"/>
    <lineage>
        <taxon>Bacteria</taxon>
        <taxon>Bacillati</taxon>
        <taxon>Actinomycetota</taxon>
        <taxon>Actinomycetes</taxon>
        <taxon>Pseudonocardiales</taxon>
        <taxon>Pseudonocardiaceae</taxon>
        <taxon>Streptoalloteichus</taxon>
    </lineage>
</organism>
<dbReference type="Proteomes" id="UP001205311">
    <property type="component" value="Unassembled WGS sequence"/>
</dbReference>
<proteinExistence type="predicted"/>
<sequence length="209" mass="22939">MPHNNLDALAVTPKTGDEPFSQQGRAIGANLRDFWSWACSDLVNNAMRGVLAEYIVGLALGCVGSGTRLEWDATDLRTRQGLRVEVKSSAYLQSWKQERLSKISFDIKPALGWDATTNTNATERARQADVYVFCVLASTDKAAVDPLNLDQWDFYVMSTKRLNAAVGEQKTITLGSLLKNTPAKCSFAELPACIEVEANQERTHCPPGS</sequence>
<gene>
    <name evidence="1" type="ORF">LX15_002517</name>
</gene>
<protein>
    <submittedName>
        <fullName evidence="1">Uncharacterized protein</fullName>
    </submittedName>
</protein>
<reference evidence="1 2" key="1">
    <citation type="submission" date="2022-06" db="EMBL/GenBank/DDBJ databases">
        <title>Genomic Encyclopedia of Archaeal and Bacterial Type Strains, Phase II (KMG-II): from individual species to whole genera.</title>
        <authorList>
            <person name="Goeker M."/>
        </authorList>
    </citation>
    <scope>NUCLEOTIDE SEQUENCE [LARGE SCALE GENOMIC DNA]</scope>
    <source>
        <strain evidence="1 2">DSM 40477</strain>
    </source>
</reference>
<dbReference type="EMBL" id="JAMTCP010000011">
    <property type="protein sequence ID" value="MCP2258819.1"/>
    <property type="molecule type" value="Genomic_DNA"/>
</dbReference>
<evidence type="ECO:0000313" key="1">
    <source>
        <dbReference type="EMBL" id="MCP2258819.1"/>
    </source>
</evidence>
<evidence type="ECO:0000313" key="2">
    <source>
        <dbReference type="Proteomes" id="UP001205311"/>
    </source>
</evidence>
<keyword evidence="2" id="KW-1185">Reference proteome</keyword>
<comment type="caution">
    <text evidence="1">The sequence shown here is derived from an EMBL/GenBank/DDBJ whole genome shotgun (WGS) entry which is preliminary data.</text>
</comment>
<name>A0ABT1HTI2_STRSD</name>